<gene>
    <name evidence="8" type="ORF">ONE63_010177</name>
</gene>
<evidence type="ECO:0000256" key="2">
    <source>
        <dbReference type="ARBA" id="ARBA00022692"/>
    </source>
</evidence>
<keyword evidence="9" id="KW-1185">Reference proteome</keyword>
<evidence type="ECO:0000313" key="9">
    <source>
        <dbReference type="Proteomes" id="UP001075354"/>
    </source>
</evidence>
<dbReference type="Pfam" id="PF01490">
    <property type="entry name" value="Aa_trans"/>
    <property type="match status" value="1"/>
</dbReference>
<feature type="region of interest" description="Disordered" evidence="5">
    <location>
        <begin position="1"/>
        <end position="22"/>
    </location>
</feature>
<organism evidence="8 9">
    <name type="scientific">Megalurothrips usitatus</name>
    <name type="common">bean blossom thrips</name>
    <dbReference type="NCBI Taxonomy" id="439358"/>
    <lineage>
        <taxon>Eukaryota</taxon>
        <taxon>Metazoa</taxon>
        <taxon>Ecdysozoa</taxon>
        <taxon>Arthropoda</taxon>
        <taxon>Hexapoda</taxon>
        <taxon>Insecta</taxon>
        <taxon>Pterygota</taxon>
        <taxon>Neoptera</taxon>
        <taxon>Paraneoptera</taxon>
        <taxon>Thysanoptera</taxon>
        <taxon>Terebrantia</taxon>
        <taxon>Thripoidea</taxon>
        <taxon>Thripidae</taxon>
        <taxon>Megalurothrips</taxon>
    </lineage>
</organism>
<sequence length="485" mass="53556">MQNDNAAFHHDPNDPVATTARPGEKAKMDLAYAAALNNGTLSEPPLPLRHIPDKVRDLESAEYEPFDNREVDHPLSNFDVLFHMMKASCGSGILAMPQAFYHAGYAVGLLGTAIIGFICTYCVHILIQSEHAICKRRKVPSLNYHEIAREGFNEGPPIFKRMSKMAEYCEHTFLCIYQMGTMSVYTVFIANSLYVVVKAHGVDIDIRLYMCMLLVPLILINFVRNLKYLAPLSSFALVATVVAFGVTLKFIFTDLPPVTDREPVGEIKNLPLFFGTVIFALEAIGVVVPLGNEMRRPREYLGITGVLNRGMVPIVLLYIFLGFFGYIKYGSAAEGSITLNLPPDDPLAQAVKLLIAVAIFGTHPLQCYVVIDIVWGTYLQPRLLKHPHVLTIEYVVRAAIVTIAFLFAVAIPNLGPFISLVGALSLSMVGIMLPSLIQLSTFWYQTKGAAFHWLLVKNVLLSVFALIGLVSGTYSSIMDIMSGSH</sequence>
<dbReference type="GO" id="GO:0015179">
    <property type="term" value="F:L-amino acid transmembrane transporter activity"/>
    <property type="evidence" value="ECO:0007669"/>
    <property type="project" value="TreeGrafter"/>
</dbReference>
<comment type="caution">
    <text evidence="8">The sequence shown here is derived from an EMBL/GenBank/DDBJ whole genome shotgun (WGS) entry which is preliminary data.</text>
</comment>
<proteinExistence type="predicted"/>
<feature type="transmembrane region" description="Helical" evidence="6">
    <location>
        <begin position="272"/>
        <end position="290"/>
    </location>
</feature>
<evidence type="ECO:0000259" key="7">
    <source>
        <dbReference type="Pfam" id="PF01490"/>
    </source>
</evidence>
<dbReference type="PANTHER" id="PTHR22950">
    <property type="entry name" value="AMINO ACID TRANSPORTER"/>
    <property type="match status" value="1"/>
</dbReference>
<accession>A0AAV7XH05</accession>
<evidence type="ECO:0000256" key="5">
    <source>
        <dbReference type="SAM" id="MobiDB-lite"/>
    </source>
</evidence>
<keyword evidence="2 6" id="KW-0812">Transmembrane</keyword>
<dbReference type="PANTHER" id="PTHR22950:SF680">
    <property type="entry name" value="PROTON-COUPLED AMINO ACID TRANSPORTER 4-LIKE PROTEIN"/>
    <property type="match status" value="1"/>
</dbReference>
<feature type="transmembrane region" description="Helical" evidence="6">
    <location>
        <begin position="206"/>
        <end position="223"/>
    </location>
</feature>
<feature type="transmembrane region" description="Helical" evidence="6">
    <location>
        <begin position="349"/>
        <end position="371"/>
    </location>
</feature>
<feature type="transmembrane region" description="Helical" evidence="6">
    <location>
        <begin position="417"/>
        <end position="437"/>
    </location>
</feature>
<feature type="domain" description="Amino acid transporter transmembrane" evidence="7">
    <location>
        <begin position="74"/>
        <end position="477"/>
    </location>
</feature>
<feature type="transmembrane region" description="Helical" evidence="6">
    <location>
        <begin position="235"/>
        <end position="252"/>
    </location>
</feature>
<evidence type="ECO:0000256" key="1">
    <source>
        <dbReference type="ARBA" id="ARBA00004141"/>
    </source>
</evidence>
<evidence type="ECO:0000256" key="3">
    <source>
        <dbReference type="ARBA" id="ARBA00022989"/>
    </source>
</evidence>
<evidence type="ECO:0000256" key="6">
    <source>
        <dbReference type="SAM" id="Phobius"/>
    </source>
</evidence>
<protein>
    <recommendedName>
        <fullName evidence="7">Amino acid transporter transmembrane domain-containing protein</fullName>
    </recommendedName>
</protein>
<reference evidence="8" key="1">
    <citation type="submission" date="2022-12" db="EMBL/GenBank/DDBJ databases">
        <title>Chromosome-level genome assembly of the bean flower thrips Megalurothrips usitatus.</title>
        <authorList>
            <person name="Ma L."/>
            <person name="Liu Q."/>
            <person name="Li H."/>
            <person name="Cai W."/>
        </authorList>
    </citation>
    <scope>NUCLEOTIDE SEQUENCE</scope>
    <source>
        <strain evidence="8">Cailab_2022a</strain>
    </source>
</reference>
<dbReference type="GO" id="GO:0005774">
    <property type="term" value="C:vacuolar membrane"/>
    <property type="evidence" value="ECO:0007669"/>
    <property type="project" value="TreeGrafter"/>
</dbReference>
<dbReference type="AlphaFoldDB" id="A0AAV7XH05"/>
<feature type="transmembrane region" description="Helical" evidence="6">
    <location>
        <begin position="103"/>
        <end position="127"/>
    </location>
</feature>
<dbReference type="EMBL" id="JAPTSV010000008">
    <property type="protein sequence ID" value="KAJ1525360.1"/>
    <property type="molecule type" value="Genomic_DNA"/>
</dbReference>
<evidence type="ECO:0000313" key="8">
    <source>
        <dbReference type="EMBL" id="KAJ1525360.1"/>
    </source>
</evidence>
<dbReference type="Proteomes" id="UP001075354">
    <property type="component" value="Chromosome 8"/>
</dbReference>
<dbReference type="InterPro" id="IPR013057">
    <property type="entry name" value="AA_transpt_TM"/>
</dbReference>
<feature type="transmembrane region" description="Helical" evidence="6">
    <location>
        <begin position="171"/>
        <end position="194"/>
    </location>
</feature>
<name>A0AAV7XH05_9NEOP</name>
<feature type="transmembrane region" description="Helical" evidence="6">
    <location>
        <begin position="311"/>
        <end position="329"/>
    </location>
</feature>
<keyword evidence="3 6" id="KW-1133">Transmembrane helix</keyword>
<comment type="subcellular location">
    <subcellularLocation>
        <location evidence="1">Membrane</location>
        <topology evidence="1">Multi-pass membrane protein</topology>
    </subcellularLocation>
</comment>
<keyword evidence="4 6" id="KW-0472">Membrane</keyword>
<evidence type="ECO:0000256" key="4">
    <source>
        <dbReference type="ARBA" id="ARBA00023136"/>
    </source>
</evidence>
<feature type="transmembrane region" description="Helical" evidence="6">
    <location>
        <begin position="458"/>
        <end position="477"/>
    </location>
</feature>
<feature type="transmembrane region" description="Helical" evidence="6">
    <location>
        <begin position="392"/>
        <end position="411"/>
    </location>
</feature>